<evidence type="ECO:0000313" key="2">
    <source>
        <dbReference type="EMBL" id="MBC8556175.1"/>
    </source>
</evidence>
<gene>
    <name evidence="2" type="ORF">H8700_00365</name>
</gene>
<sequence length="120" mass="12882">MKGKMNTDMGEIVIDRDVLAKYAGTATTDCIGIVGMAAVNMKDGVTKLLKKESAGRGVNVVVSEDGVSIELHVIVAYGVSIRAVAQNVLESVRYKIEEFTGLKVEKINVIVDGVRIVDED</sequence>
<dbReference type="Pfam" id="PF03780">
    <property type="entry name" value="Asp23"/>
    <property type="match status" value="1"/>
</dbReference>
<dbReference type="PANTHER" id="PTHR34297:SF2">
    <property type="entry name" value="ASP23_GLS24 FAMILY ENVELOPE STRESS RESPONSE PROTEIN"/>
    <property type="match status" value="1"/>
</dbReference>
<dbReference type="EMBL" id="JACRSW010000001">
    <property type="protein sequence ID" value="MBC8556175.1"/>
    <property type="molecule type" value="Genomic_DNA"/>
</dbReference>
<keyword evidence="3" id="KW-1185">Reference proteome</keyword>
<evidence type="ECO:0000313" key="3">
    <source>
        <dbReference type="Proteomes" id="UP000637513"/>
    </source>
</evidence>
<comment type="caution">
    <text evidence="2">The sequence shown here is derived from an EMBL/GenBank/DDBJ whole genome shotgun (WGS) entry which is preliminary data.</text>
</comment>
<organism evidence="2 3">
    <name type="scientific">Jutongia hominis</name>
    <dbReference type="NCBI Taxonomy" id="2763664"/>
    <lineage>
        <taxon>Bacteria</taxon>
        <taxon>Bacillati</taxon>
        <taxon>Bacillota</taxon>
        <taxon>Clostridia</taxon>
        <taxon>Lachnospirales</taxon>
        <taxon>Lachnospiraceae</taxon>
        <taxon>Jutongia</taxon>
    </lineage>
</organism>
<dbReference type="Proteomes" id="UP000637513">
    <property type="component" value="Unassembled WGS sequence"/>
</dbReference>
<accession>A0ABR7MRS7</accession>
<name>A0ABR7MRS7_9FIRM</name>
<dbReference type="RefSeq" id="WP_249302131.1">
    <property type="nucleotide sequence ID" value="NZ_JACRSW010000001.1"/>
</dbReference>
<evidence type="ECO:0000256" key="1">
    <source>
        <dbReference type="ARBA" id="ARBA00005721"/>
    </source>
</evidence>
<comment type="similarity">
    <text evidence="1">Belongs to the asp23 family.</text>
</comment>
<reference evidence="2 3" key="1">
    <citation type="submission" date="2020-08" db="EMBL/GenBank/DDBJ databases">
        <title>Genome public.</title>
        <authorList>
            <person name="Liu C."/>
            <person name="Sun Q."/>
        </authorList>
    </citation>
    <scope>NUCLEOTIDE SEQUENCE [LARGE SCALE GENOMIC DNA]</scope>
    <source>
        <strain evidence="2 3">BX3</strain>
    </source>
</reference>
<protein>
    <submittedName>
        <fullName evidence="2">Asp23/Gls24 family envelope stress response protein</fullName>
    </submittedName>
</protein>
<proteinExistence type="inferred from homology"/>
<dbReference type="PANTHER" id="PTHR34297">
    <property type="entry name" value="HYPOTHETICAL CYTOSOLIC PROTEIN-RELATED"/>
    <property type="match status" value="1"/>
</dbReference>
<dbReference type="InterPro" id="IPR005531">
    <property type="entry name" value="Asp23"/>
</dbReference>